<dbReference type="Pfam" id="PF00326">
    <property type="entry name" value="Peptidase_S9"/>
    <property type="match status" value="1"/>
</dbReference>
<dbReference type="Gene3D" id="3.40.50.1820">
    <property type="entry name" value="alpha/beta hydrolase"/>
    <property type="match status" value="1"/>
</dbReference>
<dbReference type="EMBL" id="JAFKCS010000001">
    <property type="protein sequence ID" value="MBN7818569.1"/>
    <property type="molecule type" value="Genomic_DNA"/>
</dbReference>
<dbReference type="RefSeq" id="WP_206592388.1">
    <property type="nucleotide sequence ID" value="NZ_JAFKCS010000001.1"/>
</dbReference>
<keyword evidence="1" id="KW-0378">Hydrolase</keyword>
<accession>A0ABS3CN88</accession>
<feature type="domain" description="Peptidase S9 prolyl oligopeptidase catalytic" evidence="3">
    <location>
        <begin position="440"/>
        <end position="644"/>
    </location>
</feature>
<evidence type="ECO:0000313" key="5">
    <source>
        <dbReference type="Proteomes" id="UP000663992"/>
    </source>
</evidence>
<evidence type="ECO:0000256" key="1">
    <source>
        <dbReference type="ARBA" id="ARBA00022801"/>
    </source>
</evidence>
<reference evidence="4 5" key="1">
    <citation type="submission" date="2021-03" db="EMBL/GenBank/DDBJ databases">
        <title>novel species isolated from a fishpond in China.</title>
        <authorList>
            <person name="Lu H."/>
            <person name="Cai Z."/>
        </authorList>
    </citation>
    <scope>NUCLEOTIDE SEQUENCE [LARGE SCALE GENOMIC DNA]</scope>
    <source>
        <strain evidence="4 5">Y57</strain>
    </source>
</reference>
<keyword evidence="2" id="KW-0732">Signal</keyword>
<gene>
    <name evidence="4" type="ORF">J0A65_01770</name>
</gene>
<dbReference type="Proteomes" id="UP000663992">
    <property type="component" value="Unassembled WGS sequence"/>
</dbReference>
<name>A0ABS3CN88_9ALTE</name>
<comment type="caution">
    <text evidence="4">The sequence shown here is derived from an EMBL/GenBank/DDBJ whole genome shotgun (WGS) entry which is preliminary data.</text>
</comment>
<evidence type="ECO:0000259" key="3">
    <source>
        <dbReference type="Pfam" id="PF00326"/>
    </source>
</evidence>
<organism evidence="4 5">
    <name type="scientific">Bowmanella yangjiangensis</name>
    <dbReference type="NCBI Taxonomy" id="2811230"/>
    <lineage>
        <taxon>Bacteria</taxon>
        <taxon>Pseudomonadati</taxon>
        <taxon>Pseudomonadota</taxon>
        <taxon>Gammaproteobacteria</taxon>
        <taxon>Alteromonadales</taxon>
        <taxon>Alteromonadaceae</taxon>
        <taxon>Bowmanella</taxon>
    </lineage>
</organism>
<sequence length="644" mass="73097">MHALLSTVIFSLVVFAAIKAEANPNQHQLPLESFGSLPAVSQVKLAPDGQHLAMLRNESGNTLIMSVNLQSMEPKILAVTDNQKFKINWYQWANNDTLLISARFPTKRYRVEVTETRLLKVNIRGDSELEPAFKARTSGLSDDHASQFQDNVVSLLPEDDEHFLLAVDADIPNLPSVYKLSLKHTGRQKLQQAKEDIHDWHADRQGRVRLGVGLDDTRVFYVHKNLQTDEWETLWEYQIFDAPDINILGFDKDPNILYIRALHNNRYAIFKVDLSKDKAHKELVYADPDYDIEGRLLYSYKTGDVIGVTHGEADNGRIYWDKSYQDFQKALDKVLPNASNIIVSMSNNERQYVLLSFIDDQPGIYFVGDRDTRKLDVLSSQYPLLDENNLSGKVKVQYQAQDGLSIEAYLTYPRHITEQQPLPAIILPHGGPMARDYGGFDWLTEFLANRGYLVLQPNFRGSSGYGFDFEQASVQGWGKEMQRDLQDAADWLVAQKLALPERICLVGASYGGYAALMGVATQGDTFKCAASINGVTDLTMILRESRRYTNNKVVKKQLGENTKQLRATSPLHLAENIKAPVLLLHGEADRVVPVKHSREMAEELQDLKKNVRYVELPKGNHYLEIEENRLTVLRELEGFLNSYL</sequence>
<dbReference type="InterPro" id="IPR029058">
    <property type="entry name" value="AB_hydrolase_fold"/>
</dbReference>
<feature type="signal peptide" evidence="2">
    <location>
        <begin position="1"/>
        <end position="16"/>
    </location>
</feature>
<dbReference type="PANTHER" id="PTHR42776:SF27">
    <property type="entry name" value="DIPEPTIDYL PEPTIDASE FAMILY MEMBER 6"/>
    <property type="match status" value="1"/>
</dbReference>
<proteinExistence type="predicted"/>
<feature type="chain" id="PRO_5047368230" evidence="2">
    <location>
        <begin position="17"/>
        <end position="644"/>
    </location>
</feature>
<dbReference type="PANTHER" id="PTHR42776">
    <property type="entry name" value="SERINE PEPTIDASE S9 FAMILY MEMBER"/>
    <property type="match status" value="1"/>
</dbReference>
<dbReference type="SUPFAM" id="SSF53474">
    <property type="entry name" value="alpha/beta-Hydrolases"/>
    <property type="match status" value="1"/>
</dbReference>
<protein>
    <submittedName>
        <fullName evidence="4">S9 family peptidase</fullName>
    </submittedName>
</protein>
<evidence type="ECO:0000313" key="4">
    <source>
        <dbReference type="EMBL" id="MBN7818569.1"/>
    </source>
</evidence>
<dbReference type="SUPFAM" id="SSF82171">
    <property type="entry name" value="DPP6 N-terminal domain-like"/>
    <property type="match status" value="1"/>
</dbReference>
<keyword evidence="5" id="KW-1185">Reference proteome</keyword>
<dbReference type="InterPro" id="IPR001375">
    <property type="entry name" value="Peptidase_S9_cat"/>
</dbReference>
<evidence type="ECO:0000256" key="2">
    <source>
        <dbReference type="SAM" id="SignalP"/>
    </source>
</evidence>